<dbReference type="STRING" id="1227499.C493_13188"/>
<evidence type="ECO:0000256" key="1">
    <source>
        <dbReference type="SAM" id="MobiDB-lite"/>
    </source>
</evidence>
<dbReference type="InterPro" id="IPR013783">
    <property type="entry name" value="Ig-like_fold"/>
</dbReference>
<dbReference type="eggNOG" id="arCOG07560">
    <property type="taxonomic scope" value="Archaea"/>
</dbReference>
<protein>
    <recommendedName>
        <fullName evidence="2">CARDB domain-containing protein</fullName>
    </recommendedName>
</protein>
<feature type="domain" description="CARDB" evidence="2">
    <location>
        <begin position="265"/>
        <end position="341"/>
    </location>
</feature>
<reference evidence="3 4" key="1">
    <citation type="journal article" date="2014" name="PLoS Genet.">
        <title>Phylogenetically driven sequencing of extremely halophilic archaea reveals strategies for static and dynamic osmo-response.</title>
        <authorList>
            <person name="Becker E.A."/>
            <person name="Seitzer P.M."/>
            <person name="Tritt A."/>
            <person name="Larsen D."/>
            <person name="Krusor M."/>
            <person name="Yao A.I."/>
            <person name="Wu D."/>
            <person name="Madern D."/>
            <person name="Eisen J.A."/>
            <person name="Darling A.E."/>
            <person name="Facciotti M.T."/>
        </authorList>
    </citation>
    <scope>NUCLEOTIDE SEQUENCE [LARGE SCALE GENOMIC DNA]</scope>
    <source>
        <strain evidence="3 4">JCM 12255</strain>
    </source>
</reference>
<organism evidence="3 4">
    <name type="scientific">Natronolimnohabitans innermongolicus JCM 12255</name>
    <dbReference type="NCBI Taxonomy" id="1227499"/>
    <lineage>
        <taxon>Archaea</taxon>
        <taxon>Methanobacteriati</taxon>
        <taxon>Methanobacteriota</taxon>
        <taxon>Stenosarchaea group</taxon>
        <taxon>Halobacteria</taxon>
        <taxon>Halobacteriales</taxon>
        <taxon>Natrialbaceae</taxon>
        <taxon>Natronolimnohabitans</taxon>
    </lineage>
</organism>
<feature type="region of interest" description="Disordered" evidence="1">
    <location>
        <begin position="143"/>
        <end position="173"/>
    </location>
</feature>
<feature type="domain" description="CARDB" evidence="2">
    <location>
        <begin position="165"/>
        <end position="235"/>
    </location>
</feature>
<gene>
    <name evidence="3" type="ORF">C493_13188</name>
</gene>
<proteinExistence type="predicted"/>
<dbReference type="AlphaFoldDB" id="L9WXX6"/>
<dbReference type="Pfam" id="PF07705">
    <property type="entry name" value="CARDB"/>
    <property type="match status" value="2"/>
</dbReference>
<dbReference type="EMBL" id="AOHZ01000061">
    <property type="protein sequence ID" value="ELY54006.1"/>
    <property type="molecule type" value="Genomic_DNA"/>
</dbReference>
<dbReference type="Gene3D" id="2.60.40.10">
    <property type="entry name" value="Immunoglobulins"/>
    <property type="match status" value="2"/>
</dbReference>
<comment type="caution">
    <text evidence="3">The sequence shown here is derived from an EMBL/GenBank/DDBJ whole genome shotgun (WGS) entry which is preliminary data.</text>
</comment>
<dbReference type="Proteomes" id="UP000011602">
    <property type="component" value="Unassembled WGS sequence"/>
</dbReference>
<dbReference type="InterPro" id="IPR011635">
    <property type="entry name" value="CARDB"/>
</dbReference>
<evidence type="ECO:0000313" key="3">
    <source>
        <dbReference type="EMBL" id="ELY54006.1"/>
    </source>
</evidence>
<name>L9WXX6_9EURY</name>
<evidence type="ECO:0000313" key="4">
    <source>
        <dbReference type="Proteomes" id="UP000011602"/>
    </source>
</evidence>
<evidence type="ECO:0000259" key="2">
    <source>
        <dbReference type="Pfam" id="PF07705"/>
    </source>
</evidence>
<accession>L9WXX6</accession>
<dbReference type="OrthoDB" id="271491at2157"/>
<sequence length="395" mass="41874">MSPSRTLLSAAVCCFLVALVVPTAAISLQPDETTHGVSLESTSLYATVEDDELRLDLEKLNERATTTVDDVFAITISDESIDQLWVENNIDGLEFHKTGDPTSEISESSPLEPSAGQTVGIGIAIDTAVVQSETETFTVHVTYEDEDSDDDDDGVDDSEPTLESVSVEPTTVQPGETITVEATYHNPGTESVQTTADLTVDGTVVDSRTVEIGPGETRTVAFERQMQWPGSYDVGIDGGTTADVTVAKSDDGNETEDDPVPTVTEATVDATELAAGERATVEATVSNPTDERVQRTLEFAVNGIVVETRAIALEPGSERTVSFERQFDAAGTYDLAVSGVDAGTITVSDSDAESPLVWNRELSAATTVALAPPLAGSLLALGIVANRRWQFLPGR</sequence>
<feature type="compositionally biased region" description="Acidic residues" evidence="1">
    <location>
        <begin position="144"/>
        <end position="160"/>
    </location>
</feature>
<feature type="compositionally biased region" description="Polar residues" evidence="1">
    <location>
        <begin position="161"/>
        <end position="173"/>
    </location>
</feature>
<dbReference type="RefSeq" id="WP_007259911.1">
    <property type="nucleotide sequence ID" value="NZ_AOHZ01000061.1"/>
</dbReference>
<keyword evidence="4" id="KW-1185">Reference proteome</keyword>